<dbReference type="GO" id="GO:0003677">
    <property type="term" value="F:DNA binding"/>
    <property type="evidence" value="ECO:0007669"/>
    <property type="project" value="InterPro"/>
</dbReference>
<sequence length="352" mass="38658">MDRPVRSLPPNLWPEADRRAWQGACRPGERLARGGCASQLKPITRADLARRYGYLLDFCERTGGLDLAAPAAAHVRPDILDPFLEELRARVSSVTCHGTIYKIRRFAVILAPTTDFGWLREIERDLDLEKVPHPKHDRIVNARLLVEAGLTRMQENQATARAGSVNAATRYRDGLMVALLGCCPIRLKNLASLSLGRQIRDIDGAWRIVLPASETKTNRHDERPVPAFLAPRIATWLELRETVLNATSPGFWIGRGGAPLSYLGVEGAIARTTRASLGRAIYPHLFRDCAVQLVASEAGERMGIASATLQHADPKITEAHYNKGAMVEAARAYECLLGGFVVSIEDGDGEGD</sequence>
<feature type="domain" description="Tyr recombinase" evidence="2">
    <location>
        <begin position="145"/>
        <end position="334"/>
    </location>
</feature>
<proteinExistence type="predicted"/>
<evidence type="ECO:0000313" key="3">
    <source>
        <dbReference type="EMBL" id="MXN63869.1"/>
    </source>
</evidence>
<dbReference type="RefSeq" id="WP_160774089.1">
    <property type="nucleotide sequence ID" value="NZ_WUMV01000001.1"/>
</dbReference>
<dbReference type="InterPro" id="IPR013762">
    <property type="entry name" value="Integrase-like_cat_sf"/>
</dbReference>
<keyword evidence="4" id="KW-1185">Reference proteome</keyword>
<reference evidence="3 4" key="1">
    <citation type="submission" date="2019-12" db="EMBL/GenBank/DDBJ databases">
        <authorList>
            <person name="Li M."/>
        </authorList>
    </citation>
    <scope>NUCLEOTIDE SEQUENCE [LARGE SCALE GENOMIC DNA]</scope>
    <source>
        <strain evidence="3 4">GBMRC 2046</strain>
    </source>
</reference>
<dbReference type="AlphaFoldDB" id="A0A7X3S6E3"/>
<dbReference type="Proteomes" id="UP000433101">
    <property type="component" value="Unassembled WGS sequence"/>
</dbReference>
<dbReference type="InterPro" id="IPR002104">
    <property type="entry name" value="Integrase_catalytic"/>
</dbReference>
<dbReference type="InterPro" id="IPR011010">
    <property type="entry name" value="DNA_brk_join_enz"/>
</dbReference>
<name>A0A7X3S6E3_9HYPH</name>
<organism evidence="3 4">
    <name type="scientific">Stappia sediminis</name>
    <dbReference type="NCBI Taxonomy" id="2692190"/>
    <lineage>
        <taxon>Bacteria</taxon>
        <taxon>Pseudomonadati</taxon>
        <taxon>Pseudomonadota</taxon>
        <taxon>Alphaproteobacteria</taxon>
        <taxon>Hyphomicrobiales</taxon>
        <taxon>Stappiaceae</taxon>
        <taxon>Stappia</taxon>
    </lineage>
</organism>
<evidence type="ECO:0000259" key="2">
    <source>
        <dbReference type="PROSITE" id="PS51898"/>
    </source>
</evidence>
<dbReference type="SUPFAM" id="SSF56349">
    <property type="entry name" value="DNA breaking-rejoining enzymes"/>
    <property type="match status" value="1"/>
</dbReference>
<dbReference type="Gene3D" id="1.10.443.10">
    <property type="entry name" value="Intergrase catalytic core"/>
    <property type="match status" value="1"/>
</dbReference>
<dbReference type="GO" id="GO:0006310">
    <property type="term" value="P:DNA recombination"/>
    <property type="evidence" value="ECO:0007669"/>
    <property type="project" value="UniProtKB-KW"/>
</dbReference>
<evidence type="ECO:0000313" key="4">
    <source>
        <dbReference type="Proteomes" id="UP000433101"/>
    </source>
</evidence>
<accession>A0A7X3S6E3</accession>
<protein>
    <submittedName>
        <fullName evidence="3">Site-specific integrase</fullName>
    </submittedName>
</protein>
<comment type="caution">
    <text evidence="3">The sequence shown here is derived from an EMBL/GenBank/DDBJ whole genome shotgun (WGS) entry which is preliminary data.</text>
</comment>
<gene>
    <name evidence="3" type="ORF">GR183_03045</name>
</gene>
<evidence type="ECO:0000256" key="1">
    <source>
        <dbReference type="ARBA" id="ARBA00023172"/>
    </source>
</evidence>
<dbReference type="EMBL" id="WUMV01000001">
    <property type="protein sequence ID" value="MXN63869.1"/>
    <property type="molecule type" value="Genomic_DNA"/>
</dbReference>
<dbReference type="GO" id="GO:0015074">
    <property type="term" value="P:DNA integration"/>
    <property type="evidence" value="ECO:0007669"/>
    <property type="project" value="InterPro"/>
</dbReference>
<dbReference type="PROSITE" id="PS51898">
    <property type="entry name" value="TYR_RECOMBINASE"/>
    <property type="match status" value="1"/>
</dbReference>
<keyword evidence="1" id="KW-0233">DNA recombination</keyword>